<reference evidence="3" key="1">
    <citation type="journal article" date="2014" name="Proc. Natl. Acad. Sci. U.S.A.">
        <title>Extensive sampling of basidiomycete genomes demonstrates inadequacy of the white-rot/brown-rot paradigm for wood decay fungi.</title>
        <authorList>
            <person name="Riley R."/>
            <person name="Salamov A.A."/>
            <person name="Brown D.W."/>
            <person name="Nagy L.G."/>
            <person name="Floudas D."/>
            <person name="Held B.W."/>
            <person name="Levasseur A."/>
            <person name="Lombard V."/>
            <person name="Morin E."/>
            <person name="Otillar R."/>
            <person name="Lindquist E.A."/>
            <person name="Sun H."/>
            <person name="LaButti K.M."/>
            <person name="Schmutz J."/>
            <person name="Jabbour D."/>
            <person name="Luo H."/>
            <person name="Baker S.E."/>
            <person name="Pisabarro A.G."/>
            <person name="Walton J.D."/>
            <person name="Blanchette R.A."/>
            <person name="Henrissat B."/>
            <person name="Martin F."/>
            <person name="Cullen D."/>
            <person name="Hibbett D.S."/>
            <person name="Grigoriev I.V."/>
        </authorList>
    </citation>
    <scope>NUCLEOTIDE SEQUENCE [LARGE SCALE GENOMIC DNA]</scope>
    <source>
        <strain evidence="3">CBS 339.88</strain>
    </source>
</reference>
<evidence type="ECO:0000256" key="1">
    <source>
        <dbReference type="SAM" id="Phobius"/>
    </source>
</evidence>
<gene>
    <name evidence="2" type="ORF">GALMADRAFT_875131</name>
</gene>
<feature type="transmembrane region" description="Helical" evidence="1">
    <location>
        <begin position="96"/>
        <end position="117"/>
    </location>
</feature>
<evidence type="ECO:0000313" key="2">
    <source>
        <dbReference type="EMBL" id="KDR83225.1"/>
    </source>
</evidence>
<sequence length="136" mass="15713">MRTRAHYTVHDLIKQYSKLEYDYNYPKNRSKKPADIYFANPQPPASNRLPPTSCIHPPTLRSHHQLCMGWAWARALLRSCIPIHLKGKEKKRKKGCGTKVVILTLGLICCPSAFWRWRLKGTIGMLLRLESRCDPA</sequence>
<keyword evidence="1" id="KW-1133">Transmembrane helix</keyword>
<evidence type="ECO:0000313" key="3">
    <source>
        <dbReference type="Proteomes" id="UP000027222"/>
    </source>
</evidence>
<keyword evidence="3" id="KW-1185">Reference proteome</keyword>
<dbReference type="Proteomes" id="UP000027222">
    <property type="component" value="Unassembled WGS sequence"/>
</dbReference>
<keyword evidence="1" id="KW-0472">Membrane</keyword>
<accession>A0A067TJ14</accession>
<protein>
    <submittedName>
        <fullName evidence="2">Uncharacterized protein</fullName>
    </submittedName>
</protein>
<dbReference type="AlphaFoldDB" id="A0A067TJ14"/>
<dbReference type="HOGENOM" id="CLU_1875589_0_0_1"/>
<proteinExistence type="predicted"/>
<organism evidence="2 3">
    <name type="scientific">Galerina marginata (strain CBS 339.88)</name>
    <dbReference type="NCBI Taxonomy" id="685588"/>
    <lineage>
        <taxon>Eukaryota</taxon>
        <taxon>Fungi</taxon>
        <taxon>Dikarya</taxon>
        <taxon>Basidiomycota</taxon>
        <taxon>Agaricomycotina</taxon>
        <taxon>Agaricomycetes</taxon>
        <taxon>Agaricomycetidae</taxon>
        <taxon>Agaricales</taxon>
        <taxon>Agaricineae</taxon>
        <taxon>Strophariaceae</taxon>
        <taxon>Galerina</taxon>
    </lineage>
</organism>
<keyword evidence="1" id="KW-0812">Transmembrane</keyword>
<name>A0A067TJ14_GALM3</name>
<dbReference type="EMBL" id="KL142369">
    <property type="protein sequence ID" value="KDR83225.1"/>
    <property type="molecule type" value="Genomic_DNA"/>
</dbReference>